<dbReference type="AlphaFoldDB" id="A0A1H7SHG8"/>
<dbReference type="Proteomes" id="UP000199297">
    <property type="component" value="Unassembled WGS sequence"/>
</dbReference>
<dbReference type="SMART" id="SM00345">
    <property type="entry name" value="HTH_GNTR"/>
    <property type="match status" value="1"/>
</dbReference>
<dbReference type="InterPro" id="IPR004839">
    <property type="entry name" value="Aminotransferase_I/II_large"/>
</dbReference>
<reference evidence="8" key="1">
    <citation type="submission" date="2016-10" db="EMBL/GenBank/DDBJ databases">
        <authorList>
            <person name="Varghese N."/>
            <person name="Submissions S."/>
        </authorList>
    </citation>
    <scope>NUCLEOTIDE SEQUENCE [LARGE SCALE GENOMIC DNA]</scope>
    <source>
        <strain evidence="8">CGMCC 1.9127</strain>
    </source>
</reference>
<dbReference type="CDD" id="cd07377">
    <property type="entry name" value="WHTH_GntR"/>
    <property type="match status" value="1"/>
</dbReference>
<dbReference type="InterPro" id="IPR036390">
    <property type="entry name" value="WH_DNA-bd_sf"/>
</dbReference>
<keyword evidence="5" id="KW-0804">Transcription</keyword>
<proteinExistence type="inferred from homology"/>
<evidence type="ECO:0000259" key="6">
    <source>
        <dbReference type="PROSITE" id="PS50949"/>
    </source>
</evidence>
<evidence type="ECO:0000256" key="1">
    <source>
        <dbReference type="ARBA" id="ARBA00005384"/>
    </source>
</evidence>
<feature type="domain" description="HTH gntR-type" evidence="6">
    <location>
        <begin position="14"/>
        <end position="82"/>
    </location>
</feature>
<dbReference type="SUPFAM" id="SSF53383">
    <property type="entry name" value="PLP-dependent transferases"/>
    <property type="match status" value="1"/>
</dbReference>
<keyword evidence="2" id="KW-0663">Pyridoxal phosphate</keyword>
<dbReference type="InterPro" id="IPR036388">
    <property type="entry name" value="WH-like_DNA-bd_sf"/>
</dbReference>
<dbReference type="InterPro" id="IPR051446">
    <property type="entry name" value="HTH_trans_reg/aminotransferase"/>
</dbReference>
<sequence length="617" mass="69853">MVSPLIHVNHQSDESLQSQIRSKLVEGILIGSYPPKSKFPSSRKLAKQLNVSRNTIVLVYQALTEEGYIVAKERSGIFVSDNIHKGCVQTLAEQRTSHKSKSDQATNKSVLIAQHDKPNQYKFKGVVSLTTQTSCPANWRSYSFPFIDGKFDSSLYPIKEWRDANNRANASGEIYQWSELQGLQDDPRLLDEIRSKILPRRGIQASREEIIITVGTQQALHLISQLFVDETVTAAVEEPGYPEMRELLLQQGAKLIFQGIDDKGMIVDKNLDGCDIAYTTPSHQTPTSITMSMERRDQLLTKAQQQDFIIIEDDFEFESNFLGQPHPALRSLDKNNRVVYVSCLSKVLASGVQIGFIVADSSVIVELKKLRKIMMRNPPLSNQRAVSYFLSLGYYDAFMMQLHKVFFQRWLELREALNIYLPDSVDTGPIQGGTAYWITGPKQLDGDYLREKAAEIGILIEPAKRYFASSTYPENCFRMGITSIPTDKIREGVSKLAKLIHQLTDDFEEKLTDAKGNLLTGSALKAALSGAKLECQMVYGVPCTVELFSDGMMKGHTGGIDAESDSGRWWVEGDMYYRQWHLWGYGEVKGFYVIMDGNDMKWFDHNYCFVRQLTYLN</sequence>
<evidence type="ECO:0000313" key="8">
    <source>
        <dbReference type="Proteomes" id="UP000199297"/>
    </source>
</evidence>
<dbReference type="Gene3D" id="3.40.640.10">
    <property type="entry name" value="Type I PLP-dependent aspartate aminotransferase-like (Major domain)"/>
    <property type="match status" value="1"/>
</dbReference>
<dbReference type="CDD" id="cd00609">
    <property type="entry name" value="AAT_like"/>
    <property type="match status" value="1"/>
</dbReference>
<dbReference type="Gene3D" id="1.10.10.10">
    <property type="entry name" value="Winged helix-like DNA-binding domain superfamily/Winged helix DNA-binding domain"/>
    <property type="match status" value="1"/>
</dbReference>
<dbReference type="OrthoDB" id="9808770at2"/>
<keyword evidence="8" id="KW-1185">Reference proteome</keyword>
<dbReference type="RefSeq" id="WP_085285768.1">
    <property type="nucleotide sequence ID" value="NZ_FOBI01000019.1"/>
</dbReference>
<dbReference type="EMBL" id="FOBI01000019">
    <property type="protein sequence ID" value="SEL72131.1"/>
    <property type="molecule type" value="Genomic_DNA"/>
</dbReference>
<dbReference type="PANTHER" id="PTHR46577:SF1">
    <property type="entry name" value="HTH-TYPE TRANSCRIPTIONAL REGULATORY PROTEIN GABR"/>
    <property type="match status" value="1"/>
</dbReference>
<dbReference type="SUPFAM" id="SSF46785">
    <property type="entry name" value="Winged helix' DNA-binding domain"/>
    <property type="match status" value="1"/>
</dbReference>
<keyword evidence="3" id="KW-0805">Transcription regulation</keyword>
<evidence type="ECO:0000256" key="2">
    <source>
        <dbReference type="ARBA" id="ARBA00022898"/>
    </source>
</evidence>
<accession>A0A1H7SHG8</accession>
<dbReference type="PROSITE" id="PS50949">
    <property type="entry name" value="HTH_GNTR"/>
    <property type="match status" value="1"/>
</dbReference>
<dbReference type="GO" id="GO:0003700">
    <property type="term" value="F:DNA-binding transcription factor activity"/>
    <property type="evidence" value="ECO:0007669"/>
    <property type="project" value="InterPro"/>
</dbReference>
<dbReference type="PANTHER" id="PTHR46577">
    <property type="entry name" value="HTH-TYPE TRANSCRIPTIONAL REGULATORY PROTEIN GABR"/>
    <property type="match status" value="1"/>
</dbReference>
<evidence type="ECO:0000256" key="4">
    <source>
        <dbReference type="ARBA" id="ARBA00023125"/>
    </source>
</evidence>
<evidence type="ECO:0000256" key="5">
    <source>
        <dbReference type="ARBA" id="ARBA00023163"/>
    </source>
</evidence>
<protein>
    <submittedName>
        <fullName evidence="7">Transcriptional regulator, GntR family</fullName>
    </submittedName>
</protein>
<dbReference type="Pfam" id="PF00392">
    <property type="entry name" value="GntR"/>
    <property type="match status" value="1"/>
</dbReference>
<name>A0A1H7SHG8_9GAMM</name>
<evidence type="ECO:0000256" key="3">
    <source>
        <dbReference type="ARBA" id="ARBA00023015"/>
    </source>
</evidence>
<organism evidence="7 8">
    <name type="scientific">Colwellia chukchiensis</name>
    <dbReference type="NCBI Taxonomy" id="641665"/>
    <lineage>
        <taxon>Bacteria</taxon>
        <taxon>Pseudomonadati</taxon>
        <taxon>Pseudomonadota</taxon>
        <taxon>Gammaproteobacteria</taxon>
        <taxon>Alteromonadales</taxon>
        <taxon>Colwelliaceae</taxon>
        <taxon>Colwellia</taxon>
    </lineage>
</organism>
<evidence type="ECO:0000313" key="7">
    <source>
        <dbReference type="EMBL" id="SEL72131.1"/>
    </source>
</evidence>
<dbReference type="GO" id="GO:0030170">
    <property type="term" value="F:pyridoxal phosphate binding"/>
    <property type="evidence" value="ECO:0007669"/>
    <property type="project" value="InterPro"/>
</dbReference>
<dbReference type="InterPro" id="IPR000524">
    <property type="entry name" value="Tscrpt_reg_HTH_GntR"/>
</dbReference>
<dbReference type="GO" id="GO:0003677">
    <property type="term" value="F:DNA binding"/>
    <property type="evidence" value="ECO:0007669"/>
    <property type="project" value="UniProtKB-KW"/>
</dbReference>
<keyword evidence="4" id="KW-0238">DNA-binding</keyword>
<gene>
    <name evidence="7" type="ORF">SAMN05216262_11910</name>
</gene>
<dbReference type="InterPro" id="IPR015424">
    <property type="entry name" value="PyrdxlP-dep_Trfase"/>
</dbReference>
<dbReference type="Pfam" id="PF00155">
    <property type="entry name" value="Aminotran_1_2"/>
    <property type="match status" value="1"/>
</dbReference>
<dbReference type="PRINTS" id="PR00035">
    <property type="entry name" value="HTHGNTR"/>
</dbReference>
<dbReference type="InterPro" id="IPR015421">
    <property type="entry name" value="PyrdxlP-dep_Trfase_major"/>
</dbReference>
<dbReference type="STRING" id="641665.GCA_002104455_01456"/>
<comment type="similarity">
    <text evidence="1">In the C-terminal section; belongs to the class-I pyridoxal-phosphate-dependent aminotransferase family.</text>
</comment>